<evidence type="ECO:0000313" key="2">
    <source>
        <dbReference type="RefSeq" id="XP_016740137.1"/>
    </source>
</evidence>
<dbReference type="RefSeq" id="XP_016740137.1">
    <property type="nucleotide sequence ID" value="XM_016884648.1"/>
</dbReference>
<proteinExistence type="predicted"/>
<name>A0A1U8NMA2_GOSHI</name>
<evidence type="ECO:0000313" key="1">
    <source>
        <dbReference type="Proteomes" id="UP000818029"/>
    </source>
</evidence>
<dbReference type="PANTHER" id="PTHR48475:SF1">
    <property type="entry name" value="RNASE H TYPE-1 DOMAIN-CONTAINING PROTEIN"/>
    <property type="match status" value="1"/>
</dbReference>
<dbReference type="KEGG" id="ghi:107949879"/>
<dbReference type="Proteomes" id="UP000818029">
    <property type="component" value="Chromosome D03"/>
</dbReference>
<keyword evidence="1" id="KW-1185">Reference proteome</keyword>
<dbReference type="Gene3D" id="3.30.420.10">
    <property type="entry name" value="Ribonuclease H-like superfamily/Ribonuclease H"/>
    <property type="match status" value="1"/>
</dbReference>
<dbReference type="GeneID" id="107949879"/>
<dbReference type="GO" id="GO:0003676">
    <property type="term" value="F:nucleic acid binding"/>
    <property type="evidence" value="ECO:0007669"/>
    <property type="project" value="InterPro"/>
</dbReference>
<dbReference type="AlphaFoldDB" id="A0A1U8NMA2"/>
<sequence>MELTALNERMAQWKILLCEFDIIYVNQKTVKRSTIADFLASRALEDYEYLNFDFPNEDLMHVATTEEGAQEVHPRKLNFDRASNVMSSGIGEVLVSPGGDRYPFTSKLDFDCTNNMVEYKTCTMGIRVAIERKINVLEMADNLATLASMVKVNKQKDVKPIPVSIYEAPAHCYNIEGEERDDHPWYHDILQYVKNREYPKQETENDKRTLRSLANEYVLNGEILYKRRKDQVLLRCVDTVEANKILEEAH</sequence>
<dbReference type="PaxDb" id="3635-A0A1U8NMA2"/>
<protein>
    <submittedName>
        <fullName evidence="2">Uncharacterized protein</fullName>
    </submittedName>
</protein>
<reference evidence="1" key="1">
    <citation type="journal article" date="2020" name="Nat. Genet.">
        <title>Genomic diversifications of five Gossypium allopolyploid species and their impact on cotton improvement.</title>
        <authorList>
            <person name="Chen Z.J."/>
            <person name="Sreedasyam A."/>
            <person name="Ando A."/>
            <person name="Song Q."/>
            <person name="De Santiago L.M."/>
            <person name="Hulse-Kemp A.M."/>
            <person name="Ding M."/>
            <person name="Ye W."/>
            <person name="Kirkbride R.C."/>
            <person name="Jenkins J."/>
            <person name="Plott C."/>
            <person name="Lovell J."/>
            <person name="Lin Y.M."/>
            <person name="Vaughn R."/>
            <person name="Liu B."/>
            <person name="Simpson S."/>
            <person name="Scheffler B.E."/>
            <person name="Wen L."/>
            <person name="Saski C.A."/>
            <person name="Grover C.E."/>
            <person name="Hu G."/>
            <person name="Conover J.L."/>
            <person name="Carlson J.W."/>
            <person name="Shu S."/>
            <person name="Boston L.B."/>
            <person name="Williams M."/>
            <person name="Peterson D.G."/>
            <person name="McGee K."/>
            <person name="Jones D.C."/>
            <person name="Wendel J.F."/>
            <person name="Stelly D.M."/>
            <person name="Grimwood J."/>
            <person name="Schmutz J."/>
        </authorList>
    </citation>
    <scope>NUCLEOTIDE SEQUENCE [LARGE SCALE GENOMIC DNA]</scope>
    <source>
        <strain evidence="1">cv. TM-1</strain>
    </source>
</reference>
<dbReference type="PANTHER" id="PTHR48475">
    <property type="entry name" value="RIBONUCLEASE H"/>
    <property type="match status" value="1"/>
</dbReference>
<reference evidence="2" key="2">
    <citation type="submission" date="2025-08" db="UniProtKB">
        <authorList>
            <consortium name="RefSeq"/>
        </authorList>
    </citation>
    <scope>IDENTIFICATION</scope>
</reference>
<dbReference type="InterPro" id="IPR036397">
    <property type="entry name" value="RNaseH_sf"/>
</dbReference>
<gene>
    <name evidence="2" type="primary">LOC107949879</name>
</gene>
<accession>A0A1U8NMA2</accession>
<organism evidence="1 2">
    <name type="scientific">Gossypium hirsutum</name>
    <name type="common">Upland cotton</name>
    <name type="synonym">Gossypium mexicanum</name>
    <dbReference type="NCBI Taxonomy" id="3635"/>
    <lineage>
        <taxon>Eukaryota</taxon>
        <taxon>Viridiplantae</taxon>
        <taxon>Streptophyta</taxon>
        <taxon>Embryophyta</taxon>
        <taxon>Tracheophyta</taxon>
        <taxon>Spermatophyta</taxon>
        <taxon>Magnoliopsida</taxon>
        <taxon>eudicotyledons</taxon>
        <taxon>Gunneridae</taxon>
        <taxon>Pentapetalae</taxon>
        <taxon>rosids</taxon>
        <taxon>malvids</taxon>
        <taxon>Malvales</taxon>
        <taxon>Malvaceae</taxon>
        <taxon>Malvoideae</taxon>
        <taxon>Gossypium</taxon>
    </lineage>
</organism>